<evidence type="ECO:0000313" key="3">
    <source>
        <dbReference type="EMBL" id="KAG6514342.1"/>
    </source>
</evidence>
<dbReference type="PANTHER" id="PTHR31150:SF23">
    <property type="entry name" value="MANDELONITRILE LYASE-RELATED"/>
    <property type="match status" value="1"/>
</dbReference>
<proteinExistence type="predicted"/>
<keyword evidence="1" id="KW-0863">Zinc-finger</keyword>
<reference evidence="3 4" key="1">
    <citation type="submission" date="2020-08" db="EMBL/GenBank/DDBJ databases">
        <title>Plant Genome Project.</title>
        <authorList>
            <person name="Zhang R.-G."/>
        </authorList>
    </citation>
    <scope>NUCLEOTIDE SEQUENCE [LARGE SCALE GENOMIC DNA]</scope>
    <source>
        <tissue evidence="3">Rhizome</tissue>
    </source>
</reference>
<dbReference type="EMBL" id="JACMSC010000007">
    <property type="protein sequence ID" value="KAG6514342.1"/>
    <property type="molecule type" value="Genomic_DNA"/>
</dbReference>
<feature type="domain" description="RING-type" evidence="2">
    <location>
        <begin position="260"/>
        <end position="319"/>
    </location>
</feature>
<accession>A0A8J5GSV2</accession>
<dbReference type="PROSITE" id="PS50089">
    <property type="entry name" value="ZF_RING_2"/>
    <property type="match status" value="1"/>
</dbReference>
<dbReference type="Proteomes" id="UP000734854">
    <property type="component" value="Unassembled WGS sequence"/>
</dbReference>
<evidence type="ECO:0000256" key="1">
    <source>
        <dbReference type="PROSITE-ProRule" id="PRU00175"/>
    </source>
</evidence>
<organism evidence="3 4">
    <name type="scientific">Zingiber officinale</name>
    <name type="common">Ginger</name>
    <name type="synonym">Amomum zingiber</name>
    <dbReference type="NCBI Taxonomy" id="94328"/>
    <lineage>
        <taxon>Eukaryota</taxon>
        <taxon>Viridiplantae</taxon>
        <taxon>Streptophyta</taxon>
        <taxon>Embryophyta</taxon>
        <taxon>Tracheophyta</taxon>
        <taxon>Spermatophyta</taxon>
        <taxon>Magnoliopsida</taxon>
        <taxon>Liliopsida</taxon>
        <taxon>Zingiberales</taxon>
        <taxon>Zingiberaceae</taxon>
        <taxon>Zingiber</taxon>
    </lineage>
</organism>
<name>A0A8J5GSV2_ZINOF</name>
<dbReference type="GO" id="GO:0008270">
    <property type="term" value="F:zinc ion binding"/>
    <property type="evidence" value="ECO:0007669"/>
    <property type="project" value="UniProtKB-KW"/>
</dbReference>
<protein>
    <recommendedName>
        <fullName evidence="2">RING-type domain-containing protein</fullName>
    </recommendedName>
</protein>
<dbReference type="InterPro" id="IPR001841">
    <property type="entry name" value="Znf_RING"/>
</dbReference>
<dbReference type="AlphaFoldDB" id="A0A8J5GSV2"/>
<comment type="caution">
    <text evidence="3">The sequence shown here is derived from an EMBL/GenBank/DDBJ whole genome shotgun (WGS) entry which is preliminary data.</text>
</comment>
<dbReference type="Gene3D" id="3.30.40.10">
    <property type="entry name" value="Zinc/RING finger domain, C3HC4 (zinc finger)"/>
    <property type="match status" value="1"/>
</dbReference>
<sequence length="414" mass="46029">MFWRTKKVSSRFFRVGVGTLRSIRSYADMLFFWSYGDDRVAHYGSCVSLSDKSSRGWGRSESFANHQFSVSDGALSFTDSPSDSFKNYQLRHSVTQGASIEEYTRDPLSGPLVIPQFVEGNLGLPSFNGSFSSCSDGSEFDAISKSHGSAGCSFSNHRFFMPKAIHPLSVPDHDVGGEEQSSNIFFFFFFTRSCNSLQTNHRLVRPLPELHSIGLSEPGAILQKEPVLWDSTDNLLMDICELLEPKARPPNSSLHDLSKCGLCERLLSQRSPWCSCRIVCSGDLPTASVLSCRHVYHSECLEQTTPKVSKHDPPCPLCSKSDENTSDRRAVCRMRNGIPKLKSPEEGPSRLWSCAQAGDCVEGVLHAPKQSRMALLSKNHLKRQLSMKVNLTKKQSENLKRSGIRRQVGCSSSS</sequence>
<dbReference type="PANTHER" id="PTHR31150">
    <property type="entry name" value="EXPRESSED PROTEIN"/>
    <property type="match status" value="1"/>
</dbReference>
<keyword evidence="4" id="KW-1185">Reference proteome</keyword>
<dbReference type="InterPro" id="IPR013083">
    <property type="entry name" value="Znf_RING/FYVE/PHD"/>
</dbReference>
<evidence type="ECO:0000259" key="2">
    <source>
        <dbReference type="PROSITE" id="PS50089"/>
    </source>
</evidence>
<dbReference type="SUPFAM" id="SSF57850">
    <property type="entry name" value="RING/U-box"/>
    <property type="match status" value="1"/>
</dbReference>
<evidence type="ECO:0000313" key="4">
    <source>
        <dbReference type="Proteomes" id="UP000734854"/>
    </source>
</evidence>
<gene>
    <name evidence="3" type="ORF">ZIOFF_024695</name>
</gene>
<keyword evidence="1" id="KW-0862">Zinc</keyword>
<keyword evidence="1" id="KW-0479">Metal-binding</keyword>